<evidence type="ECO:0000256" key="1">
    <source>
        <dbReference type="ARBA" id="ARBA00023125"/>
    </source>
</evidence>
<dbReference type="Pfam" id="PF13495">
    <property type="entry name" value="Phage_int_SAM_4"/>
    <property type="match status" value="1"/>
</dbReference>
<comment type="caution">
    <text evidence="3">The sequence shown here is derived from an EMBL/GenBank/DDBJ whole genome shotgun (WGS) entry which is preliminary data.</text>
</comment>
<evidence type="ECO:0000313" key="4">
    <source>
        <dbReference type="Proteomes" id="UP001254608"/>
    </source>
</evidence>
<evidence type="ECO:0000313" key="3">
    <source>
        <dbReference type="EMBL" id="MDT0498724.1"/>
    </source>
</evidence>
<dbReference type="Proteomes" id="UP001254608">
    <property type="component" value="Unassembled WGS sequence"/>
</dbReference>
<organism evidence="3 4">
    <name type="scientific">Banduia mediterranea</name>
    <dbReference type="NCBI Taxonomy" id="3075609"/>
    <lineage>
        <taxon>Bacteria</taxon>
        <taxon>Pseudomonadati</taxon>
        <taxon>Pseudomonadota</taxon>
        <taxon>Gammaproteobacteria</taxon>
        <taxon>Nevskiales</taxon>
        <taxon>Algiphilaceae</taxon>
        <taxon>Banduia</taxon>
    </lineage>
</organism>
<keyword evidence="1" id="KW-0238">DNA-binding</keyword>
<feature type="domain" description="Integrase SAM-like N-terminal" evidence="2">
    <location>
        <begin position="15"/>
        <end position="85"/>
    </location>
</feature>
<proteinExistence type="predicted"/>
<dbReference type="RefSeq" id="WP_311366137.1">
    <property type="nucleotide sequence ID" value="NZ_JAVRIC010000025.1"/>
</dbReference>
<keyword evidence="4" id="KW-1185">Reference proteome</keyword>
<sequence>MGSCEKGRFDALDAQHPRALKLQGKAAATIDSYARAVRRVSAYFDRCPDRLKTEDFNAYFAWLIDARSRSLVKIERCGMQFFYEQGWASRGGDGSRQHPKSLLPGGRRLRNSRTRLIFSPAISAKNRSAGVAIEGMMGVSKSQHTRSMNTALREGLTQFHRH</sequence>
<evidence type="ECO:0000259" key="2">
    <source>
        <dbReference type="Pfam" id="PF13495"/>
    </source>
</evidence>
<dbReference type="Gene3D" id="1.10.150.130">
    <property type="match status" value="1"/>
</dbReference>
<protein>
    <submittedName>
        <fullName evidence="3">Phage integrase N-terminal SAM-like domain-containing protein</fullName>
    </submittedName>
</protein>
<dbReference type="EMBL" id="JAVRIC010000025">
    <property type="protein sequence ID" value="MDT0498724.1"/>
    <property type="molecule type" value="Genomic_DNA"/>
</dbReference>
<dbReference type="InterPro" id="IPR010998">
    <property type="entry name" value="Integrase_recombinase_N"/>
</dbReference>
<accession>A0ABU2WLG6</accession>
<reference evidence="3 4" key="1">
    <citation type="submission" date="2023-09" db="EMBL/GenBank/DDBJ databases">
        <authorList>
            <person name="Rey-Velasco X."/>
        </authorList>
    </citation>
    <scope>NUCLEOTIDE SEQUENCE [LARGE SCALE GENOMIC DNA]</scope>
    <source>
        <strain evidence="3 4">W345</strain>
    </source>
</reference>
<gene>
    <name evidence="3" type="ORF">RM530_15345</name>
</gene>
<dbReference type="InterPro" id="IPR004107">
    <property type="entry name" value="Integrase_SAM-like_N"/>
</dbReference>
<name>A0ABU2WLG6_9GAMM</name>